<dbReference type="InterPro" id="IPR050683">
    <property type="entry name" value="Bact_Polysacc_Export_ATP-bd"/>
</dbReference>
<dbReference type="GO" id="GO:0016887">
    <property type="term" value="F:ATP hydrolysis activity"/>
    <property type="evidence" value="ECO:0007669"/>
    <property type="project" value="InterPro"/>
</dbReference>
<evidence type="ECO:0000256" key="2">
    <source>
        <dbReference type="ARBA" id="ARBA00022448"/>
    </source>
</evidence>
<dbReference type="InterPro" id="IPR017871">
    <property type="entry name" value="ABC_transporter-like_CS"/>
</dbReference>
<comment type="caution">
    <text evidence="7">The sequence shown here is derived from an EMBL/GenBank/DDBJ whole genome shotgun (WGS) entry which is preliminary data.</text>
</comment>
<feature type="domain" description="ABC transporter" evidence="6">
    <location>
        <begin position="44"/>
        <end position="265"/>
    </location>
</feature>
<gene>
    <name evidence="7" type="ORF">FB467_0459</name>
</gene>
<dbReference type="InterPro" id="IPR003439">
    <property type="entry name" value="ABC_transporter-like_ATP-bd"/>
</dbReference>
<dbReference type="Gene3D" id="3.40.50.300">
    <property type="entry name" value="P-loop containing nucleotide triphosphate hydrolases"/>
    <property type="match status" value="1"/>
</dbReference>
<dbReference type="InterPro" id="IPR015860">
    <property type="entry name" value="ABC_transpr_TagH-like"/>
</dbReference>
<dbReference type="PROSITE" id="PS50893">
    <property type="entry name" value="ABC_TRANSPORTER_2"/>
    <property type="match status" value="1"/>
</dbReference>
<comment type="similarity">
    <text evidence="1">Belongs to the ABC transporter superfamily.</text>
</comment>
<protein>
    <submittedName>
        <fullName evidence="7">Teichoic acid transport system ATP-binding protein</fullName>
    </submittedName>
</protein>
<evidence type="ECO:0000256" key="1">
    <source>
        <dbReference type="ARBA" id="ARBA00005417"/>
    </source>
</evidence>
<accession>A0A542YMY2</accession>
<dbReference type="PANTHER" id="PTHR46743:SF2">
    <property type="entry name" value="TEICHOIC ACIDS EXPORT ATP-BINDING PROTEIN TAGH"/>
    <property type="match status" value="1"/>
</dbReference>
<evidence type="ECO:0000313" key="8">
    <source>
        <dbReference type="Proteomes" id="UP000319516"/>
    </source>
</evidence>
<keyword evidence="8" id="KW-1185">Reference proteome</keyword>
<feature type="compositionally biased region" description="Basic residues" evidence="5">
    <location>
        <begin position="269"/>
        <end position="287"/>
    </location>
</feature>
<dbReference type="SUPFAM" id="SSF52540">
    <property type="entry name" value="P-loop containing nucleoside triphosphate hydrolases"/>
    <property type="match status" value="1"/>
</dbReference>
<dbReference type="RefSeq" id="WP_141783653.1">
    <property type="nucleotide sequence ID" value="NZ_BAAAIK010000003.1"/>
</dbReference>
<dbReference type="CDD" id="cd03220">
    <property type="entry name" value="ABC_KpsT_Wzt"/>
    <property type="match status" value="1"/>
</dbReference>
<dbReference type="PANTHER" id="PTHR46743">
    <property type="entry name" value="TEICHOIC ACIDS EXPORT ATP-BINDING PROTEIN TAGH"/>
    <property type="match status" value="1"/>
</dbReference>
<dbReference type="GO" id="GO:0140359">
    <property type="term" value="F:ABC-type transporter activity"/>
    <property type="evidence" value="ECO:0007669"/>
    <property type="project" value="InterPro"/>
</dbReference>
<dbReference type="SMART" id="SM00382">
    <property type="entry name" value="AAA"/>
    <property type="match status" value="1"/>
</dbReference>
<dbReference type="Proteomes" id="UP000319516">
    <property type="component" value="Unassembled WGS sequence"/>
</dbReference>
<dbReference type="OrthoDB" id="9778870at2"/>
<evidence type="ECO:0000256" key="3">
    <source>
        <dbReference type="ARBA" id="ARBA00022741"/>
    </source>
</evidence>
<dbReference type="GO" id="GO:0016020">
    <property type="term" value="C:membrane"/>
    <property type="evidence" value="ECO:0007669"/>
    <property type="project" value="InterPro"/>
</dbReference>
<evidence type="ECO:0000313" key="7">
    <source>
        <dbReference type="EMBL" id="TQL49389.1"/>
    </source>
</evidence>
<dbReference type="EMBL" id="VFOP01000001">
    <property type="protein sequence ID" value="TQL49389.1"/>
    <property type="molecule type" value="Genomic_DNA"/>
</dbReference>
<reference evidence="7 8" key="1">
    <citation type="submission" date="2019-06" db="EMBL/GenBank/DDBJ databases">
        <title>Sequencing the genomes of 1000 actinobacteria strains.</title>
        <authorList>
            <person name="Klenk H.-P."/>
        </authorList>
    </citation>
    <scope>NUCLEOTIDE SEQUENCE [LARGE SCALE GENOMIC DNA]</scope>
    <source>
        <strain evidence="7 8">DSM 12335</strain>
    </source>
</reference>
<dbReference type="AlphaFoldDB" id="A0A542YMY2"/>
<evidence type="ECO:0000259" key="6">
    <source>
        <dbReference type="PROSITE" id="PS50893"/>
    </source>
</evidence>
<proteinExistence type="inferred from homology"/>
<keyword evidence="3" id="KW-0547">Nucleotide-binding</keyword>
<sequence>MGAPEATTDDRVPSVIVSHLDVVYKVYGVGKTTRPAPGADNVVTRWINRGKRHMGVREVHAVKDVSFIAYKGESIGIVGRNGSGKSTLLRAVAGLIPAANGEVYHHGQAALLGVSAVLARQLTGARNVFIGAQALGLSKQEVRERYKDIVRFAGIGEFINLPMSSYSSGMASRLRFAISTASVPDILVVDEALSTGDAEFRQRASDRIEEFRKSAGTVFMVSHNASTIKAQCTRAIWMEKGEVVMDGPSGEVVDAYQAMVKAEAEAKKKKQQAAAKKKQAKEAKKRAAGSGSDKEG</sequence>
<name>A0A542YMY2_9MICO</name>
<dbReference type="InterPro" id="IPR003593">
    <property type="entry name" value="AAA+_ATPase"/>
</dbReference>
<evidence type="ECO:0000256" key="4">
    <source>
        <dbReference type="ARBA" id="ARBA00022840"/>
    </source>
</evidence>
<keyword evidence="4 7" id="KW-0067">ATP-binding</keyword>
<keyword evidence="2" id="KW-0813">Transport</keyword>
<feature type="region of interest" description="Disordered" evidence="5">
    <location>
        <begin position="269"/>
        <end position="296"/>
    </location>
</feature>
<organism evidence="7 8">
    <name type="scientific">Ornithinicoccus hortensis</name>
    <dbReference type="NCBI Taxonomy" id="82346"/>
    <lineage>
        <taxon>Bacteria</taxon>
        <taxon>Bacillati</taxon>
        <taxon>Actinomycetota</taxon>
        <taxon>Actinomycetes</taxon>
        <taxon>Micrococcales</taxon>
        <taxon>Intrasporangiaceae</taxon>
        <taxon>Ornithinicoccus</taxon>
    </lineage>
</organism>
<evidence type="ECO:0000256" key="5">
    <source>
        <dbReference type="SAM" id="MobiDB-lite"/>
    </source>
</evidence>
<dbReference type="GO" id="GO:0005524">
    <property type="term" value="F:ATP binding"/>
    <property type="evidence" value="ECO:0007669"/>
    <property type="project" value="UniProtKB-KW"/>
</dbReference>
<dbReference type="PROSITE" id="PS00211">
    <property type="entry name" value="ABC_TRANSPORTER_1"/>
    <property type="match status" value="1"/>
</dbReference>
<dbReference type="Pfam" id="PF00005">
    <property type="entry name" value="ABC_tran"/>
    <property type="match status" value="1"/>
</dbReference>
<dbReference type="InterPro" id="IPR027417">
    <property type="entry name" value="P-loop_NTPase"/>
</dbReference>